<evidence type="ECO:0000313" key="1">
    <source>
        <dbReference type="EMBL" id="OKP01861.1"/>
    </source>
</evidence>
<organism evidence="1 2">
    <name type="scientific">Xenorhabdus thuongxuanensis</name>
    <dbReference type="NCBI Taxonomy" id="1873484"/>
    <lineage>
        <taxon>Bacteria</taxon>
        <taxon>Pseudomonadati</taxon>
        <taxon>Pseudomonadota</taxon>
        <taxon>Gammaproteobacteria</taxon>
        <taxon>Enterobacterales</taxon>
        <taxon>Morganellaceae</taxon>
        <taxon>Xenorhabdus</taxon>
    </lineage>
</organism>
<dbReference type="RefSeq" id="WP_074021545.1">
    <property type="nucleotide sequence ID" value="NZ_CAWMWP010000062.1"/>
</dbReference>
<gene>
    <name evidence="1" type="ORF">Xentx_03304</name>
</gene>
<proteinExistence type="predicted"/>
<keyword evidence="2" id="KW-1185">Reference proteome</keyword>
<sequence>MNDKESGKKLITNFTNLPVTVILTSNKGGQAKSECLPPKNAEELKYGNSEDPFIKKLHFESKTYEGNHLSYKIIIDYETDKEGAGIYKLLNNNDHLIFKDGEIKYGIRLSGQN</sequence>
<dbReference type="EMBL" id="MKGR01000037">
    <property type="protein sequence ID" value="OKP01861.1"/>
    <property type="molecule type" value="Genomic_DNA"/>
</dbReference>
<protein>
    <submittedName>
        <fullName evidence="1">Uncharacterized protein</fullName>
    </submittedName>
</protein>
<dbReference type="AlphaFoldDB" id="A0A1Q5TNR2"/>
<accession>A0A1Q5TNR2</accession>
<evidence type="ECO:0000313" key="2">
    <source>
        <dbReference type="Proteomes" id="UP000186277"/>
    </source>
</evidence>
<dbReference type="Proteomes" id="UP000186277">
    <property type="component" value="Unassembled WGS sequence"/>
</dbReference>
<name>A0A1Q5TNR2_9GAMM</name>
<comment type="caution">
    <text evidence="1">The sequence shown here is derived from an EMBL/GenBank/DDBJ whole genome shotgun (WGS) entry which is preliminary data.</text>
</comment>
<reference evidence="1 2" key="1">
    <citation type="submission" date="2016-09" db="EMBL/GenBank/DDBJ databases">
        <title>Xenorhabdus thuongxuanensis sp. nov. and Xenorhabdus eapokensis sp. nov., isolated from Steinernema species.</title>
        <authorList>
            <person name="Kaempfer P."/>
            <person name="Tobias N.J."/>
            <person name="Phan Ke L."/>
            <person name="Bode H.B."/>
            <person name="Glaeser S.P."/>
        </authorList>
    </citation>
    <scope>NUCLEOTIDE SEQUENCE [LARGE SCALE GENOMIC DNA]</scope>
    <source>
        <strain evidence="1 2">30TX1</strain>
    </source>
</reference>